<feature type="region of interest" description="Disordered" evidence="1">
    <location>
        <begin position="1"/>
        <end position="35"/>
    </location>
</feature>
<evidence type="ECO:0000313" key="3">
    <source>
        <dbReference type="Proteomes" id="UP000799423"/>
    </source>
</evidence>
<reference evidence="2" key="1">
    <citation type="submission" date="2020-01" db="EMBL/GenBank/DDBJ databases">
        <authorList>
            <consortium name="DOE Joint Genome Institute"/>
            <person name="Haridas S."/>
            <person name="Albert R."/>
            <person name="Binder M."/>
            <person name="Bloem J."/>
            <person name="Labutti K."/>
            <person name="Salamov A."/>
            <person name="Andreopoulos B."/>
            <person name="Baker S.E."/>
            <person name="Barry K."/>
            <person name="Bills G."/>
            <person name="Bluhm B.H."/>
            <person name="Cannon C."/>
            <person name="Castanera R."/>
            <person name="Culley D.E."/>
            <person name="Daum C."/>
            <person name="Ezra D."/>
            <person name="Gonzalez J.B."/>
            <person name="Henrissat B."/>
            <person name="Kuo A."/>
            <person name="Liang C."/>
            <person name="Lipzen A."/>
            <person name="Lutzoni F."/>
            <person name="Magnuson J."/>
            <person name="Mondo S."/>
            <person name="Nolan M."/>
            <person name="Ohm R."/>
            <person name="Pangilinan J."/>
            <person name="Park H.-J."/>
            <person name="Ramirez L."/>
            <person name="Alfaro M."/>
            <person name="Sun H."/>
            <person name="Tritt A."/>
            <person name="Yoshinaga Y."/>
            <person name="Zwiers L.-H."/>
            <person name="Turgeon B.G."/>
            <person name="Goodwin S.B."/>
            <person name="Spatafora J.W."/>
            <person name="Crous P.W."/>
            <person name="Grigoriev I.V."/>
        </authorList>
    </citation>
    <scope>NUCLEOTIDE SEQUENCE</scope>
    <source>
        <strain evidence="2">IPT5</strain>
    </source>
</reference>
<protein>
    <submittedName>
        <fullName evidence="2">Uncharacterized protein</fullName>
    </submittedName>
</protein>
<feature type="compositionally biased region" description="Basic residues" evidence="1">
    <location>
        <begin position="22"/>
        <end position="34"/>
    </location>
</feature>
<dbReference type="Proteomes" id="UP000799423">
    <property type="component" value="Unassembled WGS sequence"/>
</dbReference>
<sequence length="88" mass="10170">MHTYIPNPPYQTSKNLKPPHSTQHHHSYTSKPMHHIPTSNQTIVIHYPYATISSLHHNHHAIPNPSLPCHLSKLRRHPFISLCQPKIP</sequence>
<accession>A0A6A7AYR5</accession>
<dbReference type="EMBL" id="MU006327">
    <property type="protein sequence ID" value="KAF2847298.1"/>
    <property type="molecule type" value="Genomic_DNA"/>
</dbReference>
<keyword evidence="3" id="KW-1185">Reference proteome</keyword>
<gene>
    <name evidence="2" type="ORF">T440DRAFT_212204</name>
</gene>
<proteinExistence type="predicted"/>
<evidence type="ECO:0000313" key="2">
    <source>
        <dbReference type="EMBL" id="KAF2847298.1"/>
    </source>
</evidence>
<organism evidence="2 3">
    <name type="scientific">Plenodomus tracheiphilus IPT5</name>
    <dbReference type="NCBI Taxonomy" id="1408161"/>
    <lineage>
        <taxon>Eukaryota</taxon>
        <taxon>Fungi</taxon>
        <taxon>Dikarya</taxon>
        <taxon>Ascomycota</taxon>
        <taxon>Pezizomycotina</taxon>
        <taxon>Dothideomycetes</taxon>
        <taxon>Pleosporomycetidae</taxon>
        <taxon>Pleosporales</taxon>
        <taxon>Pleosporineae</taxon>
        <taxon>Leptosphaeriaceae</taxon>
        <taxon>Plenodomus</taxon>
    </lineage>
</organism>
<evidence type="ECO:0000256" key="1">
    <source>
        <dbReference type="SAM" id="MobiDB-lite"/>
    </source>
</evidence>
<dbReference type="AlphaFoldDB" id="A0A6A7AYR5"/>
<name>A0A6A7AYR5_9PLEO</name>